<dbReference type="Proteomes" id="UP000023623">
    <property type="component" value="Unassembled WGS sequence"/>
</dbReference>
<organism evidence="1 2">
    <name type="scientific">Trichophyton soudanense CBS 452.61</name>
    <dbReference type="NCBI Taxonomy" id="1215331"/>
    <lineage>
        <taxon>Eukaryota</taxon>
        <taxon>Fungi</taxon>
        <taxon>Dikarya</taxon>
        <taxon>Ascomycota</taxon>
        <taxon>Pezizomycotina</taxon>
        <taxon>Eurotiomycetes</taxon>
        <taxon>Eurotiomycetidae</taxon>
        <taxon>Onygenales</taxon>
        <taxon>Arthrodermataceae</taxon>
        <taxon>Trichophyton</taxon>
    </lineage>
</organism>
<evidence type="ECO:0000313" key="2">
    <source>
        <dbReference type="Proteomes" id="UP000023623"/>
    </source>
</evidence>
<name>A0A022XZL9_TRISD</name>
<keyword evidence="2" id="KW-1185">Reference proteome</keyword>
<sequence>MDSRVCKQSVRFLAGRAGWVDEVRVIDQQRNEDVQRIMMGHPSVHRWRAAYAWTVTNMHHTYIQTTVLVVSPGIGWTRPVSVDEPLLQRCAAWQATPCMKSEGGMNVKYSQEKDHRHQPGPCLSCWIRISLSISALCMMPPP</sequence>
<dbReference type="AlphaFoldDB" id="A0A022XZL9"/>
<gene>
    <name evidence="1" type="ORF">H105_02531</name>
</gene>
<evidence type="ECO:0000313" key="1">
    <source>
        <dbReference type="EMBL" id="EZF76095.1"/>
    </source>
</evidence>
<dbReference type="HOGENOM" id="CLU_1817188_0_0_1"/>
<accession>A0A022XZL9</accession>
<dbReference type="EMBL" id="KK208794">
    <property type="protein sequence ID" value="EZF76095.1"/>
    <property type="molecule type" value="Genomic_DNA"/>
</dbReference>
<reference evidence="1 2" key="1">
    <citation type="submission" date="2014-02" db="EMBL/GenBank/DDBJ databases">
        <title>The Genome Sequence of Trichophyton rubrum (morphotype soudanense) CBS 452.61.</title>
        <authorList>
            <consortium name="The Broad Institute Genomics Platform"/>
            <person name="Cuomo C.A."/>
            <person name="White T.C."/>
            <person name="Graser Y."/>
            <person name="Martinez-Rossi N."/>
            <person name="Heitman J."/>
            <person name="Young S.K."/>
            <person name="Zeng Q."/>
            <person name="Gargeya S."/>
            <person name="Abouelleil A."/>
            <person name="Alvarado L."/>
            <person name="Chapman S.B."/>
            <person name="Gainer-Dewar J."/>
            <person name="Goldberg J."/>
            <person name="Griggs A."/>
            <person name="Gujja S."/>
            <person name="Hansen M."/>
            <person name="Howarth C."/>
            <person name="Imamovic A."/>
            <person name="Larimer J."/>
            <person name="Martinez D."/>
            <person name="Murphy C."/>
            <person name="Pearson M.D."/>
            <person name="Persinoti G."/>
            <person name="Poon T."/>
            <person name="Priest M."/>
            <person name="Roberts A.D."/>
            <person name="Saif S."/>
            <person name="Shea T.D."/>
            <person name="Sykes S.N."/>
            <person name="Wortman J."/>
            <person name="Nusbaum C."/>
            <person name="Birren B."/>
        </authorList>
    </citation>
    <scope>NUCLEOTIDE SEQUENCE [LARGE SCALE GENOMIC DNA]</scope>
    <source>
        <strain evidence="1 2">CBS 452.61</strain>
    </source>
</reference>
<proteinExistence type="predicted"/>
<protein>
    <submittedName>
        <fullName evidence="1">Uncharacterized protein</fullName>
    </submittedName>
</protein>